<dbReference type="PANTHER" id="PTHR30572:SF18">
    <property type="entry name" value="ABC-TYPE MACROLIDE FAMILY EXPORT SYSTEM PERMEASE COMPONENT 2"/>
    <property type="match status" value="1"/>
</dbReference>
<proteinExistence type="predicted"/>
<dbReference type="Pfam" id="PF02687">
    <property type="entry name" value="FtsX"/>
    <property type="match status" value="2"/>
</dbReference>
<gene>
    <name evidence="9" type="ORF">GTP69_07695</name>
</gene>
<dbReference type="RefSeq" id="WP_161054314.1">
    <property type="nucleotide sequence ID" value="NZ_WWCT01000004.1"/>
</dbReference>
<comment type="subcellular location">
    <subcellularLocation>
        <location evidence="1">Cell membrane</location>
        <topology evidence="1">Multi-pass membrane protein</topology>
    </subcellularLocation>
</comment>
<evidence type="ECO:0000256" key="5">
    <source>
        <dbReference type="ARBA" id="ARBA00023136"/>
    </source>
</evidence>
<name>A0ABW9VXQ0_9BURK</name>
<feature type="transmembrane region" description="Helical" evidence="6">
    <location>
        <begin position="379"/>
        <end position="402"/>
    </location>
</feature>
<evidence type="ECO:0000256" key="4">
    <source>
        <dbReference type="ARBA" id="ARBA00022989"/>
    </source>
</evidence>
<keyword evidence="4 6" id="KW-1133">Transmembrane helix</keyword>
<feature type="domain" description="ABC3 transporter permease C-terminal" evidence="7">
    <location>
        <begin position="678"/>
        <end position="791"/>
    </location>
</feature>
<evidence type="ECO:0000313" key="9">
    <source>
        <dbReference type="EMBL" id="MYN26285.1"/>
    </source>
</evidence>
<feature type="transmembrane region" description="Helical" evidence="6">
    <location>
        <begin position="675"/>
        <end position="697"/>
    </location>
</feature>
<dbReference type="Proteomes" id="UP000642144">
    <property type="component" value="Unassembled WGS sequence"/>
</dbReference>
<keyword evidence="10" id="KW-1185">Reference proteome</keyword>
<accession>A0ABW9VXQ0</accession>
<feature type="transmembrane region" description="Helical" evidence="6">
    <location>
        <begin position="423"/>
        <end position="448"/>
    </location>
</feature>
<dbReference type="PANTHER" id="PTHR30572">
    <property type="entry name" value="MEMBRANE COMPONENT OF TRANSPORTER-RELATED"/>
    <property type="match status" value="1"/>
</dbReference>
<dbReference type="InterPro" id="IPR003838">
    <property type="entry name" value="ABC3_permease_C"/>
</dbReference>
<keyword evidence="2" id="KW-1003">Cell membrane</keyword>
<organism evidence="9 10">
    <name type="scientific">Duganella levis</name>
    <dbReference type="NCBI Taxonomy" id="2692169"/>
    <lineage>
        <taxon>Bacteria</taxon>
        <taxon>Pseudomonadati</taxon>
        <taxon>Pseudomonadota</taxon>
        <taxon>Betaproteobacteria</taxon>
        <taxon>Burkholderiales</taxon>
        <taxon>Oxalobacteraceae</taxon>
        <taxon>Telluria group</taxon>
        <taxon>Duganella</taxon>
    </lineage>
</organism>
<evidence type="ECO:0000313" key="10">
    <source>
        <dbReference type="Proteomes" id="UP000642144"/>
    </source>
</evidence>
<keyword evidence="3 6" id="KW-0812">Transmembrane</keyword>
<evidence type="ECO:0000256" key="2">
    <source>
        <dbReference type="ARBA" id="ARBA00022475"/>
    </source>
</evidence>
<feature type="domain" description="MacB-like periplasmic core" evidence="8">
    <location>
        <begin position="21"/>
        <end position="239"/>
    </location>
</feature>
<feature type="domain" description="ABC3 transporter permease C-terminal" evidence="7">
    <location>
        <begin position="291"/>
        <end position="404"/>
    </location>
</feature>
<feature type="transmembrane region" description="Helical" evidence="6">
    <location>
        <begin position="285"/>
        <end position="307"/>
    </location>
</feature>
<evidence type="ECO:0000259" key="8">
    <source>
        <dbReference type="Pfam" id="PF12704"/>
    </source>
</evidence>
<dbReference type="InterPro" id="IPR025857">
    <property type="entry name" value="MacB_PCD"/>
</dbReference>
<sequence length="798" mass="85756">MLNLRDFRIGLRLLAGEPAYSAVVILGLAVGFSVCFLLLGFVRYVSSYDAQVPQAEQIYLVKYKYNGIPKPQWFELAPLPLLDVATRSGLVDQATALNYIKVDVKVGALLEPVEFATVHPSFEQIFDVRPLEGDLSKALLQPDMVALTRGMAHKLYGQEHVLGRTLQAGDKTLTVAAVLPDPPSNSTVTYSGLTGIETTLWPADERMMLFQSWSYIYAKIYVKLKPNASPLALSQILQAAADNSPLARDLHGHAADIRLGALPAMYFDRDTAGSPYGSLHGDIRVVYGLTCIALLIMLLATINYVNLATVRTLRRRREIALRKVLGASVGRIAQQFLAESLLVALGATGLGLLFAYLLLPIFADLVDRKLDDIFTPSMLALSLAAGAVVGVVSAIYPLWVAMRVRPPEAFAGRGDSETGDASALRRVLTVLQFAVAIGLTGATFAIAYQTRYALLSDPGFDSHRLLVMHLPASLSAQGASSLREALSQVPGVEGVAATDSPLGVSFLGRFYAISRDDGTRSSIVSRPVTANFFSVYGIQPLAGRLFDSHRNRDDATDTIVISAAALRPLNFATPQAAIGQIIRLGEGAGSLNATIVGVAPDIQLEGLHKAARPVIYATSKDITVLTVRTHGDVAALANLASGLARQYFPNDVVDIRHADSYFLQSYAEDIRLAKMLAISSAVAIAIAAFGMYVLAAYTVRRRQREIVIRKLHGASARIVAMLIAREFIVLSAAGTVLGLPVAWYASHRYLASFVTFAPMAMLPLAVALLLICAVMLGATLAQTLAVSRMNPALALRSA</sequence>
<comment type="caution">
    <text evidence="9">The sequence shown here is derived from an EMBL/GenBank/DDBJ whole genome shotgun (WGS) entry which is preliminary data.</text>
</comment>
<keyword evidence="5 6" id="KW-0472">Membrane</keyword>
<feature type="domain" description="MacB-like periplasmic core" evidence="8">
    <location>
        <begin position="428"/>
        <end position="618"/>
    </location>
</feature>
<dbReference type="EMBL" id="WWCT01000004">
    <property type="protein sequence ID" value="MYN26285.1"/>
    <property type="molecule type" value="Genomic_DNA"/>
</dbReference>
<dbReference type="Pfam" id="PF12704">
    <property type="entry name" value="MacB_PCD"/>
    <property type="match status" value="2"/>
</dbReference>
<dbReference type="InterPro" id="IPR050250">
    <property type="entry name" value="Macrolide_Exporter_MacB"/>
</dbReference>
<evidence type="ECO:0000259" key="7">
    <source>
        <dbReference type="Pfam" id="PF02687"/>
    </source>
</evidence>
<feature type="transmembrane region" description="Helical" evidence="6">
    <location>
        <begin position="764"/>
        <end position="786"/>
    </location>
</feature>
<feature type="transmembrane region" description="Helical" evidence="6">
    <location>
        <begin position="718"/>
        <end position="744"/>
    </location>
</feature>
<evidence type="ECO:0000256" key="3">
    <source>
        <dbReference type="ARBA" id="ARBA00022692"/>
    </source>
</evidence>
<evidence type="ECO:0000256" key="1">
    <source>
        <dbReference type="ARBA" id="ARBA00004651"/>
    </source>
</evidence>
<protein>
    <submittedName>
        <fullName evidence="9">FtsX-like permease family protein</fullName>
    </submittedName>
</protein>
<evidence type="ECO:0000256" key="6">
    <source>
        <dbReference type="SAM" id="Phobius"/>
    </source>
</evidence>
<feature type="transmembrane region" description="Helical" evidence="6">
    <location>
        <begin position="20"/>
        <end position="42"/>
    </location>
</feature>
<reference evidence="9 10" key="1">
    <citation type="submission" date="2019-12" db="EMBL/GenBank/DDBJ databases">
        <title>Novel species isolated from a subtropical stream in China.</title>
        <authorList>
            <person name="Lu H."/>
        </authorList>
    </citation>
    <scope>NUCLEOTIDE SEQUENCE [LARGE SCALE GENOMIC DNA]</scope>
    <source>
        <strain evidence="9 10">CY42W</strain>
    </source>
</reference>
<feature type="transmembrane region" description="Helical" evidence="6">
    <location>
        <begin position="341"/>
        <end position="359"/>
    </location>
</feature>